<evidence type="ECO:0000256" key="7">
    <source>
        <dbReference type="SAM" id="MobiDB-lite"/>
    </source>
</evidence>
<sequence>MRFRNPTRVSDVPPTADGPLEGAPEPNSASKPTRFFLWTRPGTSHQEKKLVQKLDLCVLTFCCLTFFAKDLDRNNINNAFVSGMKEDLGLYGNELNWLITFFQVGYITGQIPANILLTKLPPRYYLPAAEFLWSIFVLFLYKCNNIHQMYALRFCIGFVEAASWPCLHFMIGTWYRNHEINKRSGILTAAGIAATMFSGYIQAGIYVHMDGHLGLRGWRWLFIVDFLITCPMVFIGLVFIPDSLYKKKSWWMTEPERQLCIKRLEADNREPLGKFDRTLFQRVFGRWHWWIMVTWFSLMYFTYQAPTTSTMALWLKADHYSVPDVNNLPTVYSAISIVWMLFSGVYNDWRGSRWESVAVICVCNIVSEAILVAWDVSKPAKFFAFYIAGTIQSLFPIIISAVHEACSADAEERAITIASCNSIGLAHGTWWNQVFVPTIEAPRFYRGYRAGLGASLAMTAWTPVVWFFTRRQRLEQQKLDGVPESQRESQASLPEAPDVYGESKNVGAIGIHEK</sequence>
<comment type="subcellular location">
    <subcellularLocation>
        <location evidence="1">Membrane</location>
        <topology evidence="1">Multi-pass membrane protein</topology>
    </subcellularLocation>
</comment>
<dbReference type="AlphaFoldDB" id="A0A6A6IIY3"/>
<evidence type="ECO:0000313" key="9">
    <source>
        <dbReference type="EMBL" id="KAF2250534.1"/>
    </source>
</evidence>
<evidence type="ECO:0000256" key="8">
    <source>
        <dbReference type="SAM" id="Phobius"/>
    </source>
</evidence>
<dbReference type="Gene3D" id="1.20.1250.20">
    <property type="entry name" value="MFS general substrate transporter like domains"/>
    <property type="match status" value="2"/>
</dbReference>
<dbReference type="GO" id="GO:0016020">
    <property type="term" value="C:membrane"/>
    <property type="evidence" value="ECO:0007669"/>
    <property type="project" value="UniProtKB-SubCell"/>
</dbReference>
<organism evidence="9 10">
    <name type="scientific">Trematosphaeria pertusa</name>
    <dbReference type="NCBI Taxonomy" id="390896"/>
    <lineage>
        <taxon>Eukaryota</taxon>
        <taxon>Fungi</taxon>
        <taxon>Dikarya</taxon>
        <taxon>Ascomycota</taxon>
        <taxon>Pezizomycotina</taxon>
        <taxon>Dothideomycetes</taxon>
        <taxon>Pleosporomycetidae</taxon>
        <taxon>Pleosporales</taxon>
        <taxon>Massarineae</taxon>
        <taxon>Trematosphaeriaceae</taxon>
        <taxon>Trematosphaeria</taxon>
    </lineage>
</organism>
<keyword evidence="3 8" id="KW-0812">Transmembrane</keyword>
<evidence type="ECO:0000256" key="3">
    <source>
        <dbReference type="ARBA" id="ARBA00022692"/>
    </source>
</evidence>
<feature type="transmembrane region" description="Helical" evidence="8">
    <location>
        <begin position="220"/>
        <end position="240"/>
    </location>
</feature>
<evidence type="ECO:0000256" key="6">
    <source>
        <dbReference type="ARBA" id="ARBA00037968"/>
    </source>
</evidence>
<dbReference type="InterPro" id="IPR011701">
    <property type="entry name" value="MFS"/>
</dbReference>
<accession>A0A6A6IIY3</accession>
<dbReference type="RefSeq" id="XP_033685538.1">
    <property type="nucleotide sequence ID" value="XM_033821304.1"/>
</dbReference>
<evidence type="ECO:0000256" key="4">
    <source>
        <dbReference type="ARBA" id="ARBA00022989"/>
    </source>
</evidence>
<feature type="transmembrane region" description="Helical" evidence="8">
    <location>
        <begin position="451"/>
        <end position="469"/>
    </location>
</feature>
<evidence type="ECO:0000313" key="10">
    <source>
        <dbReference type="Proteomes" id="UP000800094"/>
    </source>
</evidence>
<dbReference type="GeneID" id="54574634"/>
<feature type="transmembrane region" description="Helical" evidence="8">
    <location>
        <begin position="186"/>
        <end position="208"/>
    </location>
</feature>
<dbReference type="InterPro" id="IPR036259">
    <property type="entry name" value="MFS_trans_sf"/>
</dbReference>
<feature type="transmembrane region" description="Helical" evidence="8">
    <location>
        <begin position="414"/>
        <end position="431"/>
    </location>
</feature>
<dbReference type="Proteomes" id="UP000800094">
    <property type="component" value="Unassembled WGS sequence"/>
</dbReference>
<dbReference type="FunFam" id="1.20.1250.20:FF:000065">
    <property type="entry name" value="Putative MFS pantothenate transporter"/>
    <property type="match status" value="1"/>
</dbReference>
<keyword evidence="10" id="KW-1185">Reference proteome</keyword>
<keyword evidence="4 8" id="KW-1133">Transmembrane helix</keyword>
<feature type="transmembrane region" description="Helical" evidence="8">
    <location>
        <begin position="97"/>
        <end position="117"/>
    </location>
</feature>
<gene>
    <name evidence="9" type="ORF">BU26DRAFT_265393</name>
</gene>
<dbReference type="PANTHER" id="PTHR43791">
    <property type="entry name" value="PERMEASE-RELATED"/>
    <property type="match status" value="1"/>
</dbReference>
<dbReference type="GO" id="GO:0022857">
    <property type="term" value="F:transmembrane transporter activity"/>
    <property type="evidence" value="ECO:0007669"/>
    <property type="project" value="InterPro"/>
</dbReference>
<keyword evidence="2" id="KW-0813">Transport</keyword>
<feature type="transmembrane region" description="Helical" evidence="8">
    <location>
        <begin position="382"/>
        <end position="402"/>
    </location>
</feature>
<protein>
    <submittedName>
        <fullName evidence="9">MFS general substrate transporter</fullName>
    </submittedName>
</protein>
<feature type="transmembrane region" description="Helical" evidence="8">
    <location>
        <begin position="325"/>
        <end position="345"/>
    </location>
</feature>
<feature type="transmembrane region" description="Helical" evidence="8">
    <location>
        <begin position="287"/>
        <end position="305"/>
    </location>
</feature>
<proteinExistence type="inferred from homology"/>
<feature type="transmembrane region" description="Helical" evidence="8">
    <location>
        <begin position="357"/>
        <end position="376"/>
    </location>
</feature>
<name>A0A6A6IIY3_9PLEO</name>
<reference evidence="9" key="1">
    <citation type="journal article" date="2020" name="Stud. Mycol.">
        <title>101 Dothideomycetes genomes: a test case for predicting lifestyles and emergence of pathogens.</title>
        <authorList>
            <person name="Haridas S."/>
            <person name="Albert R."/>
            <person name="Binder M."/>
            <person name="Bloem J."/>
            <person name="Labutti K."/>
            <person name="Salamov A."/>
            <person name="Andreopoulos B."/>
            <person name="Baker S."/>
            <person name="Barry K."/>
            <person name="Bills G."/>
            <person name="Bluhm B."/>
            <person name="Cannon C."/>
            <person name="Castanera R."/>
            <person name="Culley D."/>
            <person name="Daum C."/>
            <person name="Ezra D."/>
            <person name="Gonzalez J."/>
            <person name="Henrissat B."/>
            <person name="Kuo A."/>
            <person name="Liang C."/>
            <person name="Lipzen A."/>
            <person name="Lutzoni F."/>
            <person name="Magnuson J."/>
            <person name="Mondo S."/>
            <person name="Nolan M."/>
            <person name="Ohm R."/>
            <person name="Pangilinan J."/>
            <person name="Park H.-J."/>
            <person name="Ramirez L."/>
            <person name="Alfaro M."/>
            <person name="Sun H."/>
            <person name="Tritt A."/>
            <person name="Yoshinaga Y."/>
            <person name="Zwiers L.-H."/>
            <person name="Turgeon B."/>
            <person name="Goodwin S."/>
            <person name="Spatafora J."/>
            <person name="Crous P."/>
            <person name="Grigoriev I."/>
        </authorList>
    </citation>
    <scope>NUCLEOTIDE SEQUENCE</scope>
    <source>
        <strain evidence="9">CBS 122368</strain>
    </source>
</reference>
<keyword evidence="5 8" id="KW-0472">Membrane</keyword>
<feature type="region of interest" description="Disordered" evidence="7">
    <location>
        <begin position="478"/>
        <end position="514"/>
    </location>
</feature>
<evidence type="ECO:0000256" key="5">
    <source>
        <dbReference type="ARBA" id="ARBA00023136"/>
    </source>
</evidence>
<comment type="similarity">
    <text evidence="6">Belongs to the major facilitator superfamily. Allantoate permease family.</text>
</comment>
<dbReference type="EMBL" id="ML987193">
    <property type="protein sequence ID" value="KAF2250534.1"/>
    <property type="molecule type" value="Genomic_DNA"/>
</dbReference>
<feature type="region of interest" description="Disordered" evidence="7">
    <location>
        <begin position="1"/>
        <end position="33"/>
    </location>
</feature>
<evidence type="ECO:0000256" key="2">
    <source>
        <dbReference type="ARBA" id="ARBA00022448"/>
    </source>
</evidence>
<evidence type="ECO:0000256" key="1">
    <source>
        <dbReference type="ARBA" id="ARBA00004141"/>
    </source>
</evidence>
<dbReference type="Pfam" id="PF07690">
    <property type="entry name" value="MFS_1"/>
    <property type="match status" value="1"/>
</dbReference>
<dbReference type="SUPFAM" id="SSF103473">
    <property type="entry name" value="MFS general substrate transporter"/>
    <property type="match status" value="1"/>
</dbReference>
<dbReference type="PANTHER" id="PTHR43791:SF39">
    <property type="entry name" value="TRANSPORTER LIZ1_SEO1, PUTATIVE (AFU_ORTHOLOGUE AFUA_3G00980)-RELATED"/>
    <property type="match status" value="1"/>
</dbReference>
<dbReference type="OrthoDB" id="3639251at2759"/>
<feature type="transmembrane region" description="Helical" evidence="8">
    <location>
        <begin position="147"/>
        <end position="174"/>
    </location>
</feature>